<feature type="region of interest" description="Disordered" evidence="1">
    <location>
        <begin position="104"/>
        <end position="135"/>
    </location>
</feature>
<accession>A0A6L2JJY1</accession>
<sequence>MDNLDMTMEEYVQYETEKAHRNNQVYNLETSNSGPTIHEMTPVTLSLGLVPQPLSSTPFVPPIRMTRIHCFKHCLMNNSVLYHVHHLVIKVAALVSIVLTGLPSSTSVDQDASSPSPSQTPQASTSHVIAPDVEEVDHDIKVSHMDKNP</sequence>
<proteinExistence type="predicted"/>
<comment type="caution">
    <text evidence="2">The sequence shown here is derived from an EMBL/GenBank/DDBJ whole genome shotgun (WGS) entry which is preliminary data.</text>
</comment>
<evidence type="ECO:0000313" key="2">
    <source>
        <dbReference type="EMBL" id="GEU37341.1"/>
    </source>
</evidence>
<evidence type="ECO:0000256" key="1">
    <source>
        <dbReference type="SAM" id="MobiDB-lite"/>
    </source>
</evidence>
<dbReference type="AlphaFoldDB" id="A0A6L2JJY1"/>
<reference evidence="2" key="1">
    <citation type="journal article" date="2019" name="Sci. Rep.">
        <title>Draft genome of Tanacetum cinerariifolium, the natural source of mosquito coil.</title>
        <authorList>
            <person name="Yamashiro T."/>
            <person name="Shiraishi A."/>
            <person name="Satake H."/>
            <person name="Nakayama K."/>
        </authorList>
    </citation>
    <scope>NUCLEOTIDE SEQUENCE</scope>
</reference>
<feature type="compositionally biased region" description="Low complexity" evidence="1">
    <location>
        <begin position="109"/>
        <end position="126"/>
    </location>
</feature>
<gene>
    <name evidence="2" type="ORF">Tci_009319</name>
</gene>
<protein>
    <submittedName>
        <fullName evidence="2">Uncharacterized protein</fullName>
    </submittedName>
</protein>
<dbReference type="EMBL" id="BKCJ010000918">
    <property type="protein sequence ID" value="GEU37341.1"/>
    <property type="molecule type" value="Genomic_DNA"/>
</dbReference>
<name>A0A6L2JJY1_TANCI</name>
<organism evidence="2">
    <name type="scientific">Tanacetum cinerariifolium</name>
    <name type="common">Dalmatian daisy</name>
    <name type="synonym">Chrysanthemum cinerariifolium</name>
    <dbReference type="NCBI Taxonomy" id="118510"/>
    <lineage>
        <taxon>Eukaryota</taxon>
        <taxon>Viridiplantae</taxon>
        <taxon>Streptophyta</taxon>
        <taxon>Embryophyta</taxon>
        <taxon>Tracheophyta</taxon>
        <taxon>Spermatophyta</taxon>
        <taxon>Magnoliopsida</taxon>
        <taxon>eudicotyledons</taxon>
        <taxon>Gunneridae</taxon>
        <taxon>Pentapetalae</taxon>
        <taxon>asterids</taxon>
        <taxon>campanulids</taxon>
        <taxon>Asterales</taxon>
        <taxon>Asteraceae</taxon>
        <taxon>Asteroideae</taxon>
        <taxon>Anthemideae</taxon>
        <taxon>Anthemidinae</taxon>
        <taxon>Tanacetum</taxon>
    </lineage>
</organism>